<dbReference type="VEuPathDB" id="VectorBase:ISCW006980"/>
<evidence type="ECO:0000256" key="1">
    <source>
        <dbReference type="ARBA" id="ARBA00001971"/>
    </source>
</evidence>
<evidence type="ECO:0000313" key="10">
    <source>
        <dbReference type="EMBL" id="EEC09732.1"/>
    </source>
</evidence>
<keyword evidence="3 7" id="KW-0479">Metal-binding</keyword>
<keyword evidence="5 7" id="KW-0408">Iron</keyword>
<dbReference type="GO" id="GO:0016712">
    <property type="term" value="F:oxidoreductase activity, acting on paired donors, with incorporation or reduction of molecular oxygen, reduced flavin or flavoprotein as one donor, and incorporation of one atom of oxygen"/>
    <property type="evidence" value="ECO:0007669"/>
    <property type="project" value="UniProtKB-EC"/>
</dbReference>
<keyword evidence="7 8" id="KW-0349">Heme</keyword>
<feature type="transmembrane region" description="Helical" evidence="9">
    <location>
        <begin position="42"/>
        <end position="61"/>
    </location>
</feature>
<dbReference type="InParanoid" id="B7PT10"/>
<dbReference type="Proteomes" id="UP000001555">
    <property type="component" value="Unassembled WGS sequence"/>
</dbReference>
<dbReference type="InterPro" id="IPR001128">
    <property type="entry name" value="Cyt_P450"/>
</dbReference>
<feature type="binding site" description="axial binding residue" evidence="7">
    <location>
        <position position="295"/>
    </location>
    <ligand>
        <name>heme</name>
        <dbReference type="ChEBI" id="CHEBI:30413"/>
    </ligand>
    <ligandPart>
        <name>Fe</name>
        <dbReference type="ChEBI" id="CHEBI:18248"/>
    </ligandPart>
</feature>
<dbReference type="Pfam" id="PF00067">
    <property type="entry name" value="p450"/>
    <property type="match status" value="2"/>
</dbReference>
<dbReference type="EnsemblMetazoa" id="ISCW006980-RA">
    <property type="protein sequence ID" value="ISCW006980-PA"/>
    <property type="gene ID" value="ISCW006980"/>
</dbReference>
<keyword evidence="9" id="KW-0472">Membrane</keyword>
<reference evidence="11" key="2">
    <citation type="submission" date="2020-05" db="UniProtKB">
        <authorList>
            <consortium name="EnsemblMetazoa"/>
        </authorList>
    </citation>
    <scope>IDENTIFICATION</scope>
    <source>
        <strain evidence="11">wikel</strain>
    </source>
</reference>
<organism>
    <name type="scientific">Ixodes scapularis</name>
    <name type="common">Black-legged tick</name>
    <name type="synonym">Deer tick</name>
    <dbReference type="NCBI Taxonomy" id="6945"/>
    <lineage>
        <taxon>Eukaryota</taxon>
        <taxon>Metazoa</taxon>
        <taxon>Ecdysozoa</taxon>
        <taxon>Arthropoda</taxon>
        <taxon>Chelicerata</taxon>
        <taxon>Arachnida</taxon>
        <taxon>Acari</taxon>
        <taxon>Parasitiformes</taxon>
        <taxon>Ixodida</taxon>
        <taxon>Ixodoidea</taxon>
        <taxon>Ixodidae</taxon>
        <taxon>Ixodinae</taxon>
        <taxon>Ixodes</taxon>
    </lineage>
</organism>
<dbReference type="GO" id="GO:0020037">
    <property type="term" value="F:heme binding"/>
    <property type="evidence" value="ECO:0007669"/>
    <property type="project" value="InterPro"/>
</dbReference>
<keyword evidence="9" id="KW-1133">Transmembrane helix</keyword>
<proteinExistence type="inferred from homology"/>
<dbReference type="SUPFAM" id="SSF48264">
    <property type="entry name" value="Cytochrome P450"/>
    <property type="match status" value="1"/>
</dbReference>
<keyword evidence="4 8" id="KW-0560">Oxidoreductase</keyword>
<reference evidence="10 12" key="1">
    <citation type="submission" date="2008-03" db="EMBL/GenBank/DDBJ databases">
        <title>Annotation of Ixodes scapularis.</title>
        <authorList>
            <consortium name="Ixodes scapularis Genome Project Consortium"/>
            <person name="Caler E."/>
            <person name="Hannick L.I."/>
            <person name="Bidwell S."/>
            <person name="Joardar V."/>
            <person name="Thiagarajan M."/>
            <person name="Amedeo P."/>
            <person name="Galinsky K.J."/>
            <person name="Schobel S."/>
            <person name="Inman J."/>
            <person name="Hostetler J."/>
            <person name="Miller J."/>
            <person name="Hammond M."/>
            <person name="Megy K."/>
            <person name="Lawson D."/>
            <person name="Kodira C."/>
            <person name="Sutton G."/>
            <person name="Meyer J."/>
            <person name="Hill C.A."/>
            <person name="Birren B."/>
            <person name="Nene V."/>
            <person name="Collins F."/>
            <person name="Alarcon-Chaidez F."/>
            <person name="Wikel S."/>
            <person name="Strausberg R."/>
        </authorList>
    </citation>
    <scope>NUCLEOTIDE SEQUENCE [LARGE SCALE GENOMIC DNA]</scope>
    <source>
        <strain evidence="12">Wikel</strain>
        <strain evidence="10">Wikel colony</strain>
    </source>
</reference>
<accession>B7PT10</accession>
<dbReference type="EMBL" id="ABJB010629711">
    <property type="status" value="NOT_ANNOTATED_CDS"/>
    <property type="molecule type" value="Genomic_DNA"/>
</dbReference>
<comment type="cofactor">
    <cofactor evidence="1 7">
        <name>heme</name>
        <dbReference type="ChEBI" id="CHEBI:30413"/>
    </cofactor>
</comment>
<dbReference type="HOGENOM" id="CLU_792946_0_0_1"/>
<dbReference type="PROSITE" id="PS00086">
    <property type="entry name" value="CYTOCHROME_P450"/>
    <property type="match status" value="1"/>
</dbReference>
<evidence type="ECO:0000256" key="9">
    <source>
        <dbReference type="SAM" id="Phobius"/>
    </source>
</evidence>
<sequence length="350" mass="39151">MAESEAGIVYEERHRGYARGANGAEDHRFVMTFLFGLDGSEGLYITLVSMLVATFCAVLHLRERYYDRRRAPGPKGFPVIGSSHIIGRYPNVWDAFGDLRRQYGDVFALTLGSKRCLVVSSVEALREVLVAKAADFADRRTRCATTPSSRATGTFVSRCFTTPLAHPCAWVRESVEVQDKIRVEAIRAAGAEGASERVLTLADKPKLSFTESSVYEVIRIVNSPIIPHVCAKDTTVQGFYVPKGTMVMFNTNDINYSAELWEEPWSFRPERFLNEDGTVSKPRHFFPFGTGKRSCMGDGIVRATLVLGLSTLLRHFRITLAEDQKPANFASFRCKVIFDKDPKLLFDPIS</sequence>
<keyword evidence="12" id="KW-1185">Reference proteome</keyword>
<dbReference type="PANTHER" id="PTHR24303">
    <property type="entry name" value="HEME-BINDING MONOOXYGENASE FAMILY"/>
    <property type="match status" value="1"/>
</dbReference>
<comment type="similarity">
    <text evidence="2 8">Belongs to the cytochrome P450 family.</text>
</comment>
<keyword evidence="6 8" id="KW-0503">Monooxygenase</keyword>
<evidence type="ECO:0000256" key="7">
    <source>
        <dbReference type="PIRSR" id="PIRSR602401-1"/>
    </source>
</evidence>
<evidence type="ECO:0000256" key="8">
    <source>
        <dbReference type="RuleBase" id="RU000461"/>
    </source>
</evidence>
<evidence type="ECO:0000313" key="11">
    <source>
        <dbReference type="EnsemblMetazoa" id="ISCW006980-PA"/>
    </source>
</evidence>
<evidence type="ECO:0000256" key="6">
    <source>
        <dbReference type="ARBA" id="ARBA00023033"/>
    </source>
</evidence>
<dbReference type="Gene3D" id="1.10.630.10">
    <property type="entry name" value="Cytochrome P450"/>
    <property type="match status" value="2"/>
</dbReference>
<dbReference type="STRING" id="6945.B7PT10"/>
<dbReference type="EC" id="1.14.14.1" evidence="10"/>
<dbReference type="InterPro" id="IPR017972">
    <property type="entry name" value="Cyt_P450_CS"/>
</dbReference>
<dbReference type="PRINTS" id="PR00463">
    <property type="entry name" value="EP450I"/>
</dbReference>
<evidence type="ECO:0000256" key="3">
    <source>
        <dbReference type="ARBA" id="ARBA00022723"/>
    </source>
</evidence>
<dbReference type="EMBL" id="DS782423">
    <property type="protein sequence ID" value="EEC09732.1"/>
    <property type="molecule type" value="Genomic_DNA"/>
</dbReference>
<evidence type="ECO:0000256" key="2">
    <source>
        <dbReference type="ARBA" id="ARBA00010617"/>
    </source>
</evidence>
<keyword evidence="9" id="KW-0812">Transmembrane</keyword>
<dbReference type="AlphaFoldDB" id="B7PT10"/>
<evidence type="ECO:0000313" key="12">
    <source>
        <dbReference type="Proteomes" id="UP000001555"/>
    </source>
</evidence>
<dbReference type="FunCoup" id="B7PT10">
    <property type="interactions" value="36"/>
</dbReference>
<dbReference type="PaxDb" id="6945-B7PT10"/>
<name>B7PT10_IXOSC</name>
<dbReference type="InterPro" id="IPR036396">
    <property type="entry name" value="Cyt_P450_sf"/>
</dbReference>
<dbReference type="VEuPathDB" id="VectorBase:ISCI006980"/>
<dbReference type="PANTHER" id="PTHR24303:SF31">
    <property type="entry name" value="CYTOCHROME P450 307A1-RELATED"/>
    <property type="match status" value="1"/>
</dbReference>
<protein>
    <submittedName>
        <fullName evidence="10 11">Cytochrome P450, putative</fullName>
        <ecNumber evidence="10">1.14.14.1</ecNumber>
    </submittedName>
</protein>
<dbReference type="EMBL" id="ABJB010520201">
    <property type="status" value="NOT_ANNOTATED_CDS"/>
    <property type="molecule type" value="Genomic_DNA"/>
</dbReference>
<evidence type="ECO:0000256" key="4">
    <source>
        <dbReference type="ARBA" id="ARBA00023002"/>
    </source>
</evidence>
<dbReference type="FunFam" id="1.10.630.10:FF:000200">
    <property type="entry name" value="Cytochrome P450, family 2, subfamily d, polypeptide 22"/>
    <property type="match status" value="1"/>
</dbReference>
<dbReference type="GO" id="GO:0005506">
    <property type="term" value="F:iron ion binding"/>
    <property type="evidence" value="ECO:0007669"/>
    <property type="project" value="InterPro"/>
</dbReference>
<evidence type="ECO:0000256" key="5">
    <source>
        <dbReference type="ARBA" id="ARBA00023004"/>
    </source>
</evidence>
<gene>
    <name evidence="10" type="ORF">IscW_ISCW006980</name>
</gene>
<dbReference type="EMBL" id="ABJB010820200">
    <property type="status" value="NOT_ANNOTATED_CDS"/>
    <property type="molecule type" value="Genomic_DNA"/>
</dbReference>
<dbReference type="InterPro" id="IPR002401">
    <property type="entry name" value="Cyt_P450_E_grp-I"/>
</dbReference>